<protein>
    <submittedName>
        <fullName evidence="2">Uncharacterized protein</fullName>
    </submittedName>
</protein>
<sequence length="164" mass="18664">MLYSEIHVSRIHIHTLVPSHGTVTVGLVMAPPYAVSASSCIGIKESQRKKKTREWRDSRTKRTWRTQPYESASRGGPFLKIKWRPATRRRKGEQHYSALRKSEIKGGGRERKLSWYTTTTLLEKGRSPERGPPESRSAIRLTKQTAKRSPLATNGVARRSRQGT</sequence>
<evidence type="ECO:0000313" key="2">
    <source>
        <dbReference type="EMBL" id="KAH0550254.1"/>
    </source>
</evidence>
<keyword evidence="3" id="KW-1185">Reference proteome</keyword>
<name>A0AAV7IIK2_COTGL</name>
<comment type="caution">
    <text evidence="2">The sequence shown here is derived from an EMBL/GenBank/DDBJ whole genome shotgun (WGS) entry which is preliminary data.</text>
</comment>
<evidence type="ECO:0000313" key="3">
    <source>
        <dbReference type="Proteomes" id="UP000826195"/>
    </source>
</evidence>
<gene>
    <name evidence="2" type="ORF">KQX54_018407</name>
</gene>
<accession>A0AAV7IIK2</accession>
<dbReference type="EMBL" id="JAHXZJ010001864">
    <property type="protein sequence ID" value="KAH0550254.1"/>
    <property type="molecule type" value="Genomic_DNA"/>
</dbReference>
<feature type="compositionally biased region" description="Basic residues" evidence="1">
    <location>
        <begin position="81"/>
        <end position="92"/>
    </location>
</feature>
<reference evidence="2 3" key="1">
    <citation type="journal article" date="2021" name="J. Hered.">
        <title>A chromosome-level genome assembly of the parasitoid wasp, Cotesia glomerata (Hymenoptera: Braconidae).</title>
        <authorList>
            <person name="Pinto B.J."/>
            <person name="Weis J.J."/>
            <person name="Gamble T."/>
            <person name="Ode P.J."/>
            <person name="Paul R."/>
            <person name="Zaspel J.M."/>
        </authorList>
    </citation>
    <scope>NUCLEOTIDE SEQUENCE [LARGE SCALE GENOMIC DNA]</scope>
    <source>
        <strain evidence="2">CgM1</strain>
    </source>
</reference>
<dbReference type="Proteomes" id="UP000826195">
    <property type="component" value="Unassembled WGS sequence"/>
</dbReference>
<evidence type="ECO:0000256" key="1">
    <source>
        <dbReference type="SAM" id="MobiDB-lite"/>
    </source>
</evidence>
<organism evidence="2 3">
    <name type="scientific">Cotesia glomerata</name>
    <name type="common">Lepidopteran parasitic wasp</name>
    <name type="synonym">Apanteles glomeratus</name>
    <dbReference type="NCBI Taxonomy" id="32391"/>
    <lineage>
        <taxon>Eukaryota</taxon>
        <taxon>Metazoa</taxon>
        <taxon>Ecdysozoa</taxon>
        <taxon>Arthropoda</taxon>
        <taxon>Hexapoda</taxon>
        <taxon>Insecta</taxon>
        <taxon>Pterygota</taxon>
        <taxon>Neoptera</taxon>
        <taxon>Endopterygota</taxon>
        <taxon>Hymenoptera</taxon>
        <taxon>Apocrita</taxon>
        <taxon>Ichneumonoidea</taxon>
        <taxon>Braconidae</taxon>
        <taxon>Microgastrinae</taxon>
        <taxon>Cotesia</taxon>
    </lineage>
</organism>
<proteinExistence type="predicted"/>
<feature type="compositionally biased region" description="Basic and acidic residues" evidence="1">
    <location>
        <begin position="123"/>
        <end position="133"/>
    </location>
</feature>
<feature type="compositionally biased region" description="Basic and acidic residues" evidence="1">
    <location>
        <begin position="100"/>
        <end position="113"/>
    </location>
</feature>
<feature type="region of interest" description="Disordered" evidence="1">
    <location>
        <begin position="51"/>
        <end position="164"/>
    </location>
</feature>
<dbReference type="AlphaFoldDB" id="A0AAV7IIK2"/>